<name>G8BQA8_TETPH</name>
<dbReference type="RefSeq" id="XP_003684139.1">
    <property type="nucleotide sequence ID" value="XM_003684091.1"/>
</dbReference>
<evidence type="ECO:0000256" key="3">
    <source>
        <dbReference type="ARBA" id="ARBA00023242"/>
    </source>
</evidence>
<evidence type="ECO:0000256" key="1">
    <source>
        <dbReference type="ARBA" id="ARBA00004123"/>
    </source>
</evidence>
<dbReference type="GO" id="GO:0006368">
    <property type="term" value="P:transcription elongation by RNA polymerase II"/>
    <property type="evidence" value="ECO:0007669"/>
    <property type="project" value="EnsemblFungi"/>
</dbReference>
<dbReference type="Proteomes" id="UP000005666">
    <property type="component" value="Chromosome 2"/>
</dbReference>
<evidence type="ECO:0000313" key="6">
    <source>
        <dbReference type="Proteomes" id="UP000005666"/>
    </source>
</evidence>
<evidence type="ECO:0000256" key="2">
    <source>
        <dbReference type="ARBA" id="ARBA00007335"/>
    </source>
</evidence>
<dbReference type="GO" id="GO:0006334">
    <property type="term" value="P:nucleosome assembly"/>
    <property type="evidence" value="ECO:0007669"/>
    <property type="project" value="EnsemblFungi"/>
</dbReference>
<dbReference type="GO" id="GO:0003677">
    <property type="term" value="F:DNA binding"/>
    <property type="evidence" value="ECO:0007669"/>
    <property type="project" value="EnsemblFungi"/>
</dbReference>
<feature type="region of interest" description="Disordered" evidence="4">
    <location>
        <begin position="321"/>
        <end position="405"/>
    </location>
</feature>
<dbReference type="PANTHER" id="PTHR15502:SF7">
    <property type="entry name" value="CALCINEURIN-BINDING PROTEIN CABIN-1"/>
    <property type="match status" value="1"/>
</dbReference>
<feature type="compositionally biased region" description="Polar residues" evidence="4">
    <location>
        <begin position="1662"/>
        <end position="1671"/>
    </location>
</feature>
<feature type="compositionally biased region" description="Basic and acidic residues" evidence="4">
    <location>
        <begin position="355"/>
        <end position="367"/>
    </location>
</feature>
<comment type="subcellular location">
    <subcellularLocation>
        <location evidence="1">Nucleus</location>
    </subcellularLocation>
</comment>
<dbReference type="GO" id="GO:0000417">
    <property type="term" value="C:HIR complex"/>
    <property type="evidence" value="ECO:0007669"/>
    <property type="project" value="EnsemblFungi"/>
</dbReference>
<dbReference type="GO" id="GO:0031491">
    <property type="term" value="F:nucleosome binding"/>
    <property type="evidence" value="ECO:0007669"/>
    <property type="project" value="EnsemblFungi"/>
</dbReference>
<comment type="similarity">
    <text evidence="2">Belongs to the HIR3 family.</text>
</comment>
<feature type="region of interest" description="Disordered" evidence="4">
    <location>
        <begin position="1662"/>
        <end position="1681"/>
    </location>
</feature>
<reference evidence="5 6" key="1">
    <citation type="journal article" date="2011" name="Proc. Natl. Acad. Sci. U.S.A.">
        <title>Evolutionary erosion of yeast sex chromosomes by mating-type switching accidents.</title>
        <authorList>
            <person name="Gordon J.L."/>
            <person name="Armisen D."/>
            <person name="Proux-Wera E."/>
            <person name="Oheigeartaigh S.S."/>
            <person name="Byrne K.P."/>
            <person name="Wolfe K.H."/>
        </authorList>
    </citation>
    <scope>NUCLEOTIDE SEQUENCE [LARGE SCALE GENOMIC DNA]</scope>
    <source>
        <strain evidence="6">ATCC 24235 / CBS 4417 / NBRC 1672 / NRRL Y-8282 / UCD 70-5</strain>
    </source>
</reference>
<evidence type="ECO:0008006" key="7">
    <source>
        <dbReference type="Google" id="ProtNLM"/>
    </source>
</evidence>
<keyword evidence="6" id="KW-1185">Reference proteome</keyword>
<dbReference type="GO" id="GO:1905268">
    <property type="term" value="P:negative regulation of chromatin organization"/>
    <property type="evidence" value="ECO:0007669"/>
    <property type="project" value="EnsemblFungi"/>
</dbReference>
<dbReference type="GO" id="GO:0005634">
    <property type="term" value="C:nucleus"/>
    <property type="evidence" value="ECO:0007669"/>
    <property type="project" value="UniProtKB-SubCell"/>
</dbReference>
<dbReference type="KEGG" id="tpf:TPHA_0B00330"/>
<organism evidence="5 6">
    <name type="scientific">Tetrapisispora phaffii (strain ATCC 24235 / CBS 4417 / NBRC 1672 / NRRL Y-8282 / UCD 70-5)</name>
    <name type="common">Yeast</name>
    <name type="synonym">Fabospora phaffii</name>
    <dbReference type="NCBI Taxonomy" id="1071381"/>
    <lineage>
        <taxon>Eukaryota</taxon>
        <taxon>Fungi</taxon>
        <taxon>Dikarya</taxon>
        <taxon>Ascomycota</taxon>
        <taxon>Saccharomycotina</taxon>
        <taxon>Saccharomycetes</taxon>
        <taxon>Saccharomycetales</taxon>
        <taxon>Saccharomycetaceae</taxon>
        <taxon>Tetrapisispora</taxon>
    </lineage>
</organism>
<dbReference type="PANTHER" id="PTHR15502">
    <property type="entry name" value="CALCINEURIN-BINDING PROTEIN CABIN 1-RELATED"/>
    <property type="match status" value="1"/>
</dbReference>
<dbReference type="eggNOG" id="ENOG502QQX4">
    <property type="taxonomic scope" value="Eukaryota"/>
</dbReference>
<dbReference type="EMBL" id="HE612857">
    <property type="protein sequence ID" value="CCE61705.1"/>
    <property type="molecule type" value="Genomic_DNA"/>
</dbReference>
<dbReference type="GO" id="GO:0000082">
    <property type="term" value="P:G1/S transition of mitotic cell cycle"/>
    <property type="evidence" value="ECO:0007669"/>
    <property type="project" value="EnsemblFungi"/>
</dbReference>
<dbReference type="HOGENOM" id="CLU_001316_0_0_1"/>
<dbReference type="InterPro" id="IPR033053">
    <property type="entry name" value="Hir3/CABIN1"/>
</dbReference>
<proteinExistence type="inferred from homology"/>
<dbReference type="GeneID" id="11535160"/>
<dbReference type="OMA" id="WETWYRL"/>
<keyword evidence="3" id="KW-0539">Nucleus</keyword>
<sequence>MSKFNALNQDLHDEEFEVDGHSRELQVEEGFKTFQTALQFLRNKKYDDASDKFDELFQMAILKADKWGLYQFSSPTLDSLRYLAFRNRGMFYYSYLIDEYASMETDEIVNYILKVVEDLLESMQHSYADSSVTELLLMIFRSFRSRKLERLIIEYELKKPDNQFLTLERLNKNKILPKLKNVLDRYTILLNNLHDTKTIETSTIIKDNNINLSSTSEFNIVLNKINQMKTQDDKEMKKLDRFEVNIKNMSWDDILGSFKSLVVHMKSTNMLLRDYDTYAETEYPIEAIKFNLSDKALINSDTSLTMQKNDVSDEKEEIASINATNKSEPDSSLIPETKDNDNIDFEIEGTNKNNDSVKNDKNDKNDDIDSDSNISTDADRHKKKRQSTSVEDLSRPAQRVSKRVKNEHVVDEKKVFELHQIFINDFFSSCSMINMESCFNKEGLESIIQDGILQSNKTYYVDFFNCLKNWNSKHADIFIQNAQVPSKSKIGESNTTSQSPELTSLLKYNGSNEYGEKQNYPERLEDADPSILENFIGNINRGKMHFQEVRFKIIDALLSKKNEQERIIISHLWSKSLYQNLEWLLSSVESSMFEFVKTSFNENKYLILSIIEVLINMSGSINDEINHKTLQGTKVNELKVNKYKLQAKINKWIQLAENIDYTDDILWNVEFLWSKFCFFQFCEDFSNKDMINLCTKIEKQLSNYDKKLYIVYPNYNYISCLSRDFVKSNIKKISIIDKLTIIDSYSDNFNTETEFKHDGNMLQLEKVLLRVDGEQARDNDDKEIISFIDQSPFVVQINLWKVLFNYYIDVEDIQKSIKIYFCILQLLFKKLDSTEYVDHMEQNRHQMLLLYISDIDYFTTKVVNILSTNAWSDIGYEPSATDFKGIFEIFSIFYLVFYFETSSKVDSSLKSFFQRAHKSAGKMKDSIAALSTLILYFFNSSCIKMVSHEEAAPIITKIVWNIHSLLGEFKSCDAASGNFLRFTENLLCRFINDDTYLQLLQTLWCHYHYSLSSDSVSFEYHTTQPVPIDKVNSLPLGTYLIKLQYSGRNPLLVNSNKSTLKQVLDNIINTLEDPCDSPNFFIENNKYKLDEYLSLPLTTDYLKKSFNGLCSLRFSSPNDEFQEAIEIGLYYIASVQALNLYKLRKKSMQARPSELDSIINMIKIDIIYNFNRYESWYLLGLCFSYIVEDDLMWTSDKLNVPEKKNTIASNQRKAILCYLMSINVFYQKNEVDRDDKKVMIKVLEALGMELIIGLYKPMDMECFQFQRAHKYLQLGDDGELAEKMIVEINSISSFNIEQAALLCFNRSNKFREALVSSKDSKERWQNYYYISRLLFKKGRLTMLHDIEKVILRACKLAMDVSTPKDLIVEPHYYLLVMCYKWVKLNVLSPYNALQILSKDIGFFDVDNDFWDIDNSISIDYQKKSFYKKSIEFLRIIQQSDKRKWHHRPTYRISKILFEDFGDLNGAIKEIETMMSLKTMNKNLINIWKPDFERPGKHFVYTYQYITFYIDLLFIKKDHISIGLIAKKIRRFSSGMAYSSEVIKKSVTTYIRCVATSLHLDEKYYSEQFLPNLNYQEFIDISKEVLQDFDPEKYSADILESLQIAYQLKRGNNGIAFDGTCLSIYFKYFYLPYLEAHPRTKTSTESQIVQFVSHETVKIPSASATSIQPKQNNSRKRVSKKDAFETIRTMTEKIH</sequence>
<evidence type="ECO:0000313" key="5">
    <source>
        <dbReference type="EMBL" id="CCE61705.1"/>
    </source>
</evidence>
<gene>
    <name evidence="5" type="primary">TPHA0B00330</name>
    <name evidence="5" type="ordered locus">TPHA_0B00330</name>
</gene>
<accession>G8BQA8</accession>
<dbReference type="GO" id="GO:0000122">
    <property type="term" value="P:negative regulation of transcription by RNA polymerase II"/>
    <property type="evidence" value="ECO:0007669"/>
    <property type="project" value="EnsemblFungi"/>
</dbReference>
<evidence type="ECO:0000256" key="4">
    <source>
        <dbReference type="SAM" id="MobiDB-lite"/>
    </source>
</evidence>
<dbReference type="GO" id="GO:0003714">
    <property type="term" value="F:transcription corepressor activity"/>
    <property type="evidence" value="ECO:0007669"/>
    <property type="project" value="EnsemblFungi"/>
</dbReference>
<dbReference type="OrthoDB" id="77564at2759"/>
<dbReference type="STRING" id="1071381.G8BQA8"/>
<protein>
    <recommendedName>
        <fullName evidence="7">Histone transcription regulator 3 homolog</fullName>
    </recommendedName>
</protein>